<proteinExistence type="predicted"/>
<dbReference type="KEGG" id="vg:65113320"/>
<keyword evidence="3" id="KW-1185">Reference proteome</keyword>
<dbReference type="InterPro" id="IPR038681">
    <property type="entry name" value="Phage_tail_NK_sf"/>
</dbReference>
<sequence length="90" mass="9485">MARLDDKIAITGSFSGAAPANSLELTVNAGVNIDTLDVVRISGQASQTINYNSFISVDKNGNFATTGGTFQLVSSTSNFTITRVRIIAEQ</sequence>
<organism evidence="2 3">
    <name type="scientific">Aeromonas phage 50AhydR13PP</name>
    <dbReference type="NCBI Taxonomy" id="2163978"/>
    <lineage>
        <taxon>Viruses</taxon>
        <taxon>Duplodnaviria</taxon>
        <taxon>Heunggongvirae</taxon>
        <taxon>Uroviricota</taxon>
        <taxon>Caudoviricetes</taxon>
        <taxon>Pantevenvirales</taxon>
        <taxon>Straboviridae</taxon>
        <taxon>Tulanevirus</taxon>
        <taxon>Tulanevirus 50ahydr13pp</taxon>
    </lineage>
</organism>
<dbReference type="InterPro" id="IPR032395">
    <property type="entry name" value="Phage_tail_NK"/>
</dbReference>
<feature type="domain" description="Sf6-type phage tail needle knob" evidence="1">
    <location>
        <begin position="7"/>
        <end position="90"/>
    </location>
</feature>
<dbReference type="RefSeq" id="YP_010095684.1">
    <property type="nucleotide sequence ID" value="NC_055746.1"/>
</dbReference>
<dbReference type="Pfam" id="PF16532">
    <property type="entry name" value="Phage_tail_NK"/>
    <property type="match status" value="1"/>
</dbReference>
<evidence type="ECO:0000313" key="2">
    <source>
        <dbReference type="EMBL" id="AWH14948.1"/>
    </source>
</evidence>
<name>A0A2S1PEH1_9CAUD</name>
<accession>A0A2S1PEH1</accession>
<dbReference type="EMBL" id="MH179476">
    <property type="protein sequence ID" value="AWH14948.1"/>
    <property type="molecule type" value="Genomic_DNA"/>
</dbReference>
<reference evidence="2 3" key="1">
    <citation type="submission" date="2018-04" db="EMBL/GenBank/DDBJ databases">
        <title>Complete genome sequences of new Aeromonas and Pseudomonas phages promising in phage therapy dedicated to aquaculture.</title>
        <authorList>
            <person name="Kolsut J."/>
            <person name="Wojcik E."/>
            <person name="Wojtasik A."/>
            <person name="Dastych J."/>
        </authorList>
    </citation>
    <scope>NUCLEOTIDE SEQUENCE [LARGE SCALE GENOMIC DNA]</scope>
</reference>
<dbReference type="Proteomes" id="UP000246321">
    <property type="component" value="Segment"/>
</dbReference>
<evidence type="ECO:0000313" key="3">
    <source>
        <dbReference type="Proteomes" id="UP000246321"/>
    </source>
</evidence>
<evidence type="ECO:0000259" key="1">
    <source>
        <dbReference type="Pfam" id="PF16532"/>
    </source>
</evidence>
<dbReference type="GeneID" id="65113320"/>
<protein>
    <recommendedName>
        <fullName evidence="1">Sf6-type phage tail needle knob domain-containing protein</fullName>
    </recommendedName>
</protein>
<dbReference type="Gene3D" id="2.60.120.1120">
    <property type="entry name" value="Sf6-type phage tail needle knob"/>
    <property type="match status" value="1"/>
</dbReference>